<dbReference type="EMBL" id="CP133619">
    <property type="protein sequence ID" value="WMV42026.1"/>
    <property type="molecule type" value="Genomic_DNA"/>
</dbReference>
<accession>A0AAF0UAI1</accession>
<evidence type="ECO:0000313" key="1">
    <source>
        <dbReference type="EMBL" id="WMV42026.1"/>
    </source>
</evidence>
<keyword evidence="2" id="KW-1185">Reference proteome</keyword>
<sequence>MTFHPQMDGYHFSIGMVPFKSVYGRRCRDPTGWFEVGEVSFTGPNLVCEAMKKV</sequence>
<dbReference type="AlphaFoldDB" id="A0AAF0UAI1"/>
<gene>
    <name evidence="1" type="ORF">MTR67_035411</name>
</gene>
<protein>
    <submittedName>
        <fullName evidence="1">Uncharacterized protein</fullName>
    </submittedName>
</protein>
<evidence type="ECO:0000313" key="2">
    <source>
        <dbReference type="Proteomes" id="UP001234989"/>
    </source>
</evidence>
<organism evidence="1 2">
    <name type="scientific">Solanum verrucosum</name>
    <dbReference type="NCBI Taxonomy" id="315347"/>
    <lineage>
        <taxon>Eukaryota</taxon>
        <taxon>Viridiplantae</taxon>
        <taxon>Streptophyta</taxon>
        <taxon>Embryophyta</taxon>
        <taxon>Tracheophyta</taxon>
        <taxon>Spermatophyta</taxon>
        <taxon>Magnoliopsida</taxon>
        <taxon>eudicotyledons</taxon>
        <taxon>Gunneridae</taxon>
        <taxon>Pentapetalae</taxon>
        <taxon>asterids</taxon>
        <taxon>lamiids</taxon>
        <taxon>Solanales</taxon>
        <taxon>Solanaceae</taxon>
        <taxon>Solanoideae</taxon>
        <taxon>Solaneae</taxon>
        <taxon>Solanum</taxon>
    </lineage>
</organism>
<name>A0AAF0UAI1_SOLVR</name>
<dbReference type="Proteomes" id="UP001234989">
    <property type="component" value="Chromosome 8"/>
</dbReference>
<proteinExistence type="predicted"/>
<reference evidence="1" key="1">
    <citation type="submission" date="2023-08" db="EMBL/GenBank/DDBJ databases">
        <title>A de novo genome assembly of Solanum verrucosum Schlechtendal, a Mexican diploid species geographically isolated from the other diploid A-genome species in potato relatives.</title>
        <authorList>
            <person name="Hosaka K."/>
        </authorList>
    </citation>
    <scope>NUCLEOTIDE SEQUENCE</scope>
    <source>
        <tissue evidence="1">Young leaves</tissue>
    </source>
</reference>